<dbReference type="Proteomes" id="UP000074561">
    <property type="component" value="Chromosome"/>
</dbReference>
<dbReference type="AlphaFoldDB" id="A0A127Q939"/>
<name>A0A127Q939_9BURK</name>
<sequence length="63" mass="6904">MPHAKVDGQGLAEHPYFVETEDGRTFSGVTDSEGKIPRISTASEGQYKVHWGDDALAKQAEKE</sequence>
<feature type="region of interest" description="Disordered" evidence="1">
    <location>
        <begin position="1"/>
        <end position="36"/>
    </location>
</feature>
<evidence type="ECO:0000313" key="3">
    <source>
        <dbReference type="Proteomes" id="UP000074561"/>
    </source>
</evidence>
<dbReference type="STRING" id="279113.CPter91_4196"/>
<gene>
    <name evidence="2" type="ORF">CPter91_4196</name>
</gene>
<accession>A0A127Q939</accession>
<organism evidence="2 3">
    <name type="scientific">Collimonas pratensis</name>
    <dbReference type="NCBI Taxonomy" id="279113"/>
    <lineage>
        <taxon>Bacteria</taxon>
        <taxon>Pseudomonadati</taxon>
        <taxon>Pseudomonadota</taxon>
        <taxon>Betaproteobacteria</taxon>
        <taxon>Burkholderiales</taxon>
        <taxon>Oxalobacteraceae</taxon>
        <taxon>Collimonas</taxon>
    </lineage>
</organism>
<dbReference type="PATRIC" id="fig|279113.9.peg.4160"/>
<reference evidence="2 3" key="1">
    <citation type="submission" date="2015-11" db="EMBL/GenBank/DDBJ databases">
        <title>Exploring the genomic traits of fungus-feeding bacterial genus Collimonas.</title>
        <authorList>
            <person name="Song C."/>
            <person name="Schmidt R."/>
            <person name="de Jager V."/>
            <person name="Krzyzanowska D."/>
            <person name="Jongedijk E."/>
            <person name="Cankar K."/>
            <person name="Beekwilder J."/>
            <person name="van Veen A."/>
            <person name="de Boer W."/>
            <person name="van Veen J.A."/>
            <person name="Garbeva P."/>
        </authorList>
    </citation>
    <scope>NUCLEOTIDE SEQUENCE [LARGE SCALE GENOMIC DNA]</scope>
    <source>
        <strain evidence="2 3">Ter91</strain>
    </source>
</reference>
<dbReference type="EMBL" id="CP013234">
    <property type="protein sequence ID" value="AMP06511.1"/>
    <property type="molecule type" value="Genomic_DNA"/>
</dbReference>
<dbReference type="KEGG" id="cpra:CPter91_4196"/>
<proteinExistence type="predicted"/>
<evidence type="ECO:0000313" key="2">
    <source>
        <dbReference type="EMBL" id="AMP06511.1"/>
    </source>
</evidence>
<evidence type="ECO:0000256" key="1">
    <source>
        <dbReference type="SAM" id="MobiDB-lite"/>
    </source>
</evidence>
<protein>
    <submittedName>
        <fullName evidence="2">Uncharacterized protein</fullName>
    </submittedName>
</protein>